<dbReference type="Pfam" id="PF01502">
    <property type="entry name" value="PRA-CH"/>
    <property type="match status" value="1"/>
</dbReference>
<dbReference type="InterPro" id="IPR006062">
    <property type="entry name" value="His_biosynth"/>
</dbReference>
<feature type="binding site" evidence="7">
    <location>
        <position position="205"/>
    </location>
    <ligand>
        <name>Zn(2+)</name>
        <dbReference type="ChEBI" id="CHEBI:29105"/>
        <note>ligand shared between dimeric partners</note>
    </ligand>
</feature>
<dbReference type="GO" id="GO:0004636">
    <property type="term" value="F:phosphoribosyl-ATP diphosphatase activity"/>
    <property type="evidence" value="ECO:0007669"/>
    <property type="project" value="UniProtKB-ARBA"/>
</dbReference>
<dbReference type="GO" id="GO:0000105">
    <property type="term" value="P:L-histidine biosynthetic process"/>
    <property type="evidence" value="ECO:0007669"/>
    <property type="project" value="UniProtKB-UniRule"/>
</dbReference>
<keyword evidence="6 7" id="KW-0368">Histidine biosynthesis</keyword>
<proteinExistence type="inferred from homology"/>
<dbReference type="GO" id="GO:0004635">
    <property type="term" value="F:phosphoribosyl-AMP cyclohydrolase activity"/>
    <property type="evidence" value="ECO:0007669"/>
    <property type="project" value="UniProtKB-UniRule"/>
</dbReference>
<dbReference type="Proteomes" id="UP000809243">
    <property type="component" value="Unassembled WGS sequence"/>
</dbReference>
<dbReference type="GO" id="GO:0000287">
    <property type="term" value="F:magnesium ion binding"/>
    <property type="evidence" value="ECO:0007669"/>
    <property type="project" value="UniProtKB-UniRule"/>
</dbReference>
<comment type="catalytic activity">
    <reaction evidence="1 7">
        <text>1-(5-phospho-beta-D-ribosyl)-5'-AMP + H2O = 1-(5-phospho-beta-D-ribosyl)-5-[(5-phospho-beta-D-ribosylamino)methylideneamino]imidazole-4-carboxamide</text>
        <dbReference type="Rhea" id="RHEA:20049"/>
        <dbReference type="ChEBI" id="CHEBI:15377"/>
        <dbReference type="ChEBI" id="CHEBI:58435"/>
        <dbReference type="ChEBI" id="CHEBI:59457"/>
        <dbReference type="EC" id="3.5.4.19"/>
    </reaction>
</comment>
<dbReference type="GO" id="GO:0005737">
    <property type="term" value="C:cytoplasm"/>
    <property type="evidence" value="ECO:0007669"/>
    <property type="project" value="UniProtKB-SubCell"/>
</dbReference>
<dbReference type="EC" id="3.5.4.19" evidence="7"/>
<comment type="pathway">
    <text evidence="2 7">Amino-acid biosynthesis; L-histidine biosynthesis; L-histidine from 5-phospho-alpha-D-ribose 1-diphosphate: step 3/9.</text>
</comment>
<protein>
    <recommendedName>
        <fullName evidence="7">Phosphoribosyl-AMP cyclohydrolase</fullName>
        <shortName evidence="7">PRA-CH</shortName>
        <ecNumber evidence="7">3.5.4.19</ecNumber>
    </recommendedName>
</protein>
<dbReference type="InterPro" id="IPR002496">
    <property type="entry name" value="PRib_AMP_CycHydrolase_dom"/>
</dbReference>
<gene>
    <name evidence="7 10" type="primary">hisI</name>
    <name evidence="10" type="ORF">JW744_01795</name>
</gene>
<comment type="caution">
    <text evidence="10">The sequence shown here is derived from an EMBL/GenBank/DDBJ whole genome shotgun (WGS) entry which is preliminary data.</text>
</comment>
<dbReference type="SUPFAM" id="SSF141734">
    <property type="entry name" value="HisI-like"/>
    <property type="match status" value="1"/>
</dbReference>
<evidence type="ECO:0000256" key="6">
    <source>
        <dbReference type="ARBA" id="ARBA00023102"/>
    </source>
</evidence>
<feature type="domain" description="Phosphoribosyl-AMP cyclohydrolase" evidence="9">
    <location>
        <begin position="157"/>
        <end position="230"/>
    </location>
</feature>
<evidence type="ECO:0000256" key="1">
    <source>
        <dbReference type="ARBA" id="ARBA00000024"/>
    </source>
</evidence>
<keyword evidence="7" id="KW-0460">Magnesium</keyword>
<feature type="binding site" evidence="7">
    <location>
        <position position="204"/>
    </location>
    <ligand>
        <name>Mg(2+)</name>
        <dbReference type="ChEBI" id="CHEBI:18420"/>
    </ligand>
</feature>
<evidence type="ECO:0000259" key="9">
    <source>
        <dbReference type="Pfam" id="PF01502"/>
    </source>
</evidence>
<dbReference type="SUPFAM" id="SSF51366">
    <property type="entry name" value="Ribulose-phoshate binding barrel"/>
    <property type="match status" value="1"/>
</dbReference>
<accession>A0A938YN08</accession>
<feature type="binding site" evidence="7">
    <location>
        <position position="221"/>
    </location>
    <ligand>
        <name>Zn(2+)</name>
        <dbReference type="ChEBI" id="CHEBI:29105"/>
        <note>ligand shared between dimeric partners</note>
    </ligand>
</feature>
<dbReference type="GO" id="GO:0008270">
    <property type="term" value="F:zinc ion binding"/>
    <property type="evidence" value="ECO:0007669"/>
    <property type="project" value="UniProtKB-UniRule"/>
</dbReference>
<feature type="binding site" evidence="7">
    <location>
        <position position="206"/>
    </location>
    <ligand>
        <name>Mg(2+)</name>
        <dbReference type="ChEBI" id="CHEBI:18420"/>
    </ligand>
</feature>
<dbReference type="PANTHER" id="PTHR42945">
    <property type="entry name" value="HISTIDINE BIOSYNTHESIS BIFUNCTIONAL PROTEIN"/>
    <property type="match status" value="1"/>
</dbReference>
<evidence type="ECO:0000313" key="11">
    <source>
        <dbReference type="Proteomes" id="UP000809243"/>
    </source>
</evidence>
<dbReference type="EMBL" id="JAFGDB010000029">
    <property type="protein sequence ID" value="MBN2067178.1"/>
    <property type="molecule type" value="Genomic_DNA"/>
</dbReference>
<dbReference type="AlphaFoldDB" id="A0A938YN08"/>
<dbReference type="FunFam" id="3.10.20.810:FF:000001">
    <property type="entry name" value="Histidine biosynthesis bifunctional protein HisIE"/>
    <property type="match status" value="1"/>
</dbReference>
<name>A0A938YN08_9ARCH</name>
<reference evidence="10" key="1">
    <citation type="submission" date="2021-01" db="EMBL/GenBank/DDBJ databases">
        <title>Active Sulfur Cycling in an Early Earth Analoge.</title>
        <authorList>
            <person name="Hahn C.R."/>
            <person name="Youssef N.H."/>
            <person name="Elshahed M."/>
        </authorList>
    </citation>
    <scope>NUCLEOTIDE SEQUENCE</scope>
    <source>
        <strain evidence="10">Zod_Metabat.1151</strain>
    </source>
</reference>
<evidence type="ECO:0000256" key="3">
    <source>
        <dbReference type="ARBA" id="ARBA00022490"/>
    </source>
</evidence>
<organism evidence="10 11">
    <name type="scientific">Candidatus Iainarchaeum sp</name>
    <dbReference type="NCBI Taxonomy" id="3101447"/>
    <lineage>
        <taxon>Archaea</taxon>
        <taxon>Candidatus Iainarchaeota</taxon>
        <taxon>Candidatus Iainarchaeia</taxon>
        <taxon>Candidatus Iainarchaeales</taxon>
        <taxon>Candidatus Iainarchaeaceae</taxon>
        <taxon>Candidatus Iainarchaeum</taxon>
    </lineage>
</organism>
<dbReference type="Gene3D" id="3.20.20.70">
    <property type="entry name" value="Aldolase class I"/>
    <property type="match status" value="1"/>
</dbReference>
<comment type="similarity">
    <text evidence="7">Belongs to the PRA-CH family.</text>
</comment>
<comment type="cofactor">
    <cofactor evidence="7">
        <name>Zn(2+)</name>
        <dbReference type="ChEBI" id="CHEBI:29105"/>
    </cofactor>
    <text evidence="7">Binds 1 zinc ion per subunit.</text>
</comment>
<evidence type="ECO:0000256" key="8">
    <source>
        <dbReference type="RuleBase" id="RU003657"/>
    </source>
</evidence>
<feature type="binding site" evidence="7">
    <location>
        <position position="208"/>
    </location>
    <ligand>
        <name>Mg(2+)</name>
        <dbReference type="ChEBI" id="CHEBI:18420"/>
    </ligand>
</feature>
<evidence type="ECO:0000256" key="5">
    <source>
        <dbReference type="ARBA" id="ARBA00022801"/>
    </source>
</evidence>
<dbReference type="InterPro" id="IPR011060">
    <property type="entry name" value="RibuloseP-bd_barrel"/>
</dbReference>
<comment type="cofactor">
    <cofactor evidence="7">
        <name>Mg(2+)</name>
        <dbReference type="ChEBI" id="CHEBI:18420"/>
    </cofactor>
    <text evidence="7">Binds 1 Mg(2+) ion per subunit.</text>
</comment>
<keyword evidence="5 7" id="KW-0378">Hydrolase</keyword>
<dbReference type="NCBIfam" id="NF000768">
    <property type="entry name" value="PRK00051.1"/>
    <property type="match status" value="1"/>
</dbReference>
<feature type="binding site" evidence="7">
    <location>
        <position position="228"/>
    </location>
    <ligand>
        <name>Zn(2+)</name>
        <dbReference type="ChEBI" id="CHEBI:29105"/>
        <note>ligand shared between dimeric partners</note>
    </ligand>
</feature>
<keyword evidence="4 7" id="KW-0028">Amino-acid biosynthesis</keyword>
<dbReference type="PANTHER" id="PTHR42945:SF1">
    <property type="entry name" value="HISTIDINE BIOSYNTHESIS BIFUNCTIONAL PROTEIN HIS7"/>
    <property type="match status" value="1"/>
</dbReference>
<keyword evidence="7" id="KW-0479">Metal-binding</keyword>
<evidence type="ECO:0000256" key="4">
    <source>
        <dbReference type="ARBA" id="ARBA00022605"/>
    </source>
</evidence>
<evidence type="ECO:0000256" key="7">
    <source>
        <dbReference type="HAMAP-Rule" id="MF_01021"/>
    </source>
</evidence>
<dbReference type="InterPro" id="IPR026660">
    <property type="entry name" value="PRA-CH"/>
</dbReference>
<dbReference type="HAMAP" id="MF_01021">
    <property type="entry name" value="HisI"/>
    <property type="match status" value="1"/>
</dbReference>
<evidence type="ECO:0000256" key="2">
    <source>
        <dbReference type="ARBA" id="ARBA00005169"/>
    </source>
</evidence>
<comment type="subunit">
    <text evidence="7">Homodimer.</text>
</comment>
<comment type="similarity">
    <text evidence="8">Belongs to the HisA/HisF family.</text>
</comment>
<dbReference type="InterPro" id="IPR013785">
    <property type="entry name" value="Aldolase_TIM"/>
</dbReference>
<dbReference type="InterPro" id="IPR038019">
    <property type="entry name" value="PRib_AMP_CycHydrolase_sf"/>
</dbReference>
<evidence type="ECO:0000313" key="10">
    <source>
        <dbReference type="EMBL" id="MBN2067178.1"/>
    </source>
</evidence>
<keyword evidence="7" id="KW-0862">Zinc</keyword>
<keyword evidence="3 7" id="KW-0963">Cytoplasm</keyword>
<comment type="subcellular location">
    <subcellularLocation>
        <location evidence="7">Cytoplasm</location>
    </subcellularLocation>
</comment>
<sequence length="236" mass="26533">MAAEQSLNSFKALQKNLEGDVFIAAVDSWKGEVMVKGWKEKTGRKVIETVKELEPYCSEFLFTCIEREGMLQGTSMEKAKQVSEATSIRKSFAGGINSLEEAAELEVLGFDSVLGMAFYTGKISLKEIKKFNEVDFVKGKGLVPAIVQEARTGWVLMLAYMNRQSLDRTLKTGKATYWSRSRQCLWQKGATSGNCQKVKEIMFDCDRDAILLKVEQKGNACHTGKYSCFFNRRAIK</sequence>
<dbReference type="Pfam" id="PF00977">
    <property type="entry name" value="His_biosynth"/>
    <property type="match status" value="1"/>
</dbReference>
<dbReference type="Gene3D" id="3.10.20.810">
    <property type="entry name" value="Phosphoribosyl-AMP cyclohydrolase"/>
    <property type="match status" value="1"/>
</dbReference>
<comment type="function">
    <text evidence="7">Catalyzes the hydrolysis of the adenine ring of phosphoribosyl-AMP.</text>
</comment>